<sequence>MTATPPGTPPGPDAAGARSAGREPLLRSEPGVLAGVCSGLAAHLGTQAWVVRLLMVLAAFAGGAGVFLYAWLWILLPSSTDAARTSETLGASRRRTLADAMRGLPAGLGDPGAGQALRTVLIGVALLAAGLLLVAQLLGVDLAWGFVWPMVVTAAGAALVWTQIDAGRSRFHASAPAEPGARADADPEAGAAGTPRRGRRWILGVRLAAGLALVIVGLMLLLAQSLQVEAIWAGALVSLVVLAGVVVVLLPWGLRFWRDYQAERASRIRAAERADIAAHLHDSVLQTLALIQQRAGDEAHVVRLARAQERELRQWLYRDAPTEQTDVGDGIRNEAAELEAHYPVRFDVVTVGRVEGVPGQDALVQAAREAMANAAKHAGGSVSVYVESGPREVAVFVRDRGDGFSLDTIAEDRLGVRESIIGRMQRHGGTARIRSGPDGTEVQLCLPVTAEDGRNGNGNGRAGGRSTDGQGAGDEPAHEERAQRAHQEEQA</sequence>
<dbReference type="InterPro" id="IPR003594">
    <property type="entry name" value="HATPase_dom"/>
</dbReference>
<evidence type="ECO:0000259" key="6">
    <source>
        <dbReference type="Pfam" id="PF02518"/>
    </source>
</evidence>
<evidence type="ECO:0000313" key="8">
    <source>
        <dbReference type="EMBL" id="GAA3698602.1"/>
    </source>
</evidence>
<feature type="transmembrane region" description="Helical" evidence="5">
    <location>
        <begin position="146"/>
        <end position="164"/>
    </location>
</feature>
<protein>
    <submittedName>
        <fullName evidence="8">ATP-binding protein</fullName>
    </submittedName>
</protein>
<keyword evidence="8" id="KW-0547">Nucleotide-binding</keyword>
<dbReference type="PANTHER" id="PTHR24421">
    <property type="entry name" value="NITRATE/NITRITE SENSOR PROTEIN NARX-RELATED"/>
    <property type="match status" value="1"/>
</dbReference>
<keyword evidence="5" id="KW-0812">Transmembrane</keyword>
<evidence type="ECO:0000256" key="1">
    <source>
        <dbReference type="ARBA" id="ARBA00022679"/>
    </source>
</evidence>
<evidence type="ECO:0000256" key="3">
    <source>
        <dbReference type="ARBA" id="ARBA00023012"/>
    </source>
</evidence>
<feature type="domain" description="Phage shock protein PspC N-terminal" evidence="7">
    <location>
        <begin position="24"/>
        <end position="78"/>
    </location>
</feature>
<dbReference type="GO" id="GO:0005524">
    <property type="term" value="F:ATP binding"/>
    <property type="evidence" value="ECO:0007669"/>
    <property type="project" value="UniProtKB-KW"/>
</dbReference>
<dbReference type="SUPFAM" id="SSF55874">
    <property type="entry name" value="ATPase domain of HSP90 chaperone/DNA topoisomerase II/histidine kinase"/>
    <property type="match status" value="1"/>
</dbReference>
<evidence type="ECO:0000256" key="4">
    <source>
        <dbReference type="SAM" id="MobiDB-lite"/>
    </source>
</evidence>
<dbReference type="InterPro" id="IPR050482">
    <property type="entry name" value="Sensor_HK_TwoCompSys"/>
</dbReference>
<keyword evidence="1" id="KW-0808">Transferase</keyword>
<dbReference type="RefSeq" id="WP_344880670.1">
    <property type="nucleotide sequence ID" value="NZ_BAABCJ010000001.1"/>
</dbReference>
<dbReference type="InterPro" id="IPR036890">
    <property type="entry name" value="HATPase_C_sf"/>
</dbReference>
<feature type="transmembrane region" description="Helical" evidence="5">
    <location>
        <begin position="53"/>
        <end position="76"/>
    </location>
</feature>
<dbReference type="Gene3D" id="3.30.565.10">
    <property type="entry name" value="Histidine kinase-like ATPase, C-terminal domain"/>
    <property type="match status" value="1"/>
</dbReference>
<dbReference type="InterPro" id="IPR007168">
    <property type="entry name" value="Phageshock_PspC_N"/>
</dbReference>
<keyword evidence="8" id="KW-0067">ATP-binding</keyword>
<evidence type="ECO:0000259" key="7">
    <source>
        <dbReference type="Pfam" id="PF04024"/>
    </source>
</evidence>
<dbReference type="PANTHER" id="PTHR24421:SF61">
    <property type="entry name" value="OXYGEN SENSOR HISTIDINE KINASE NREB"/>
    <property type="match status" value="1"/>
</dbReference>
<feature type="compositionally biased region" description="Pro residues" evidence="4">
    <location>
        <begin position="1"/>
        <end position="12"/>
    </location>
</feature>
<evidence type="ECO:0000256" key="2">
    <source>
        <dbReference type="ARBA" id="ARBA00022777"/>
    </source>
</evidence>
<keyword evidence="5" id="KW-1133">Transmembrane helix</keyword>
<keyword evidence="9" id="KW-1185">Reference proteome</keyword>
<feature type="compositionally biased region" description="Basic and acidic residues" evidence="4">
    <location>
        <begin position="475"/>
        <end position="491"/>
    </location>
</feature>
<feature type="region of interest" description="Disordered" evidence="4">
    <location>
        <begin position="1"/>
        <end position="22"/>
    </location>
</feature>
<keyword evidence="3" id="KW-0902">Two-component regulatory system</keyword>
<feature type="region of interest" description="Disordered" evidence="4">
    <location>
        <begin position="176"/>
        <end position="195"/>
    </location>
</feature>
<proteinExistence type="predicted"/>
<gene>
    <name evidence="8" type="ORF">GCM10022377_09510</name>
</gene>
<feature type="transmembrane region" description="Helical" evidence="5">
    <location>
        <begin position="203"/>
        <end position="224"/>
    </location>
</feature>
<evidence type="ECO:0000256" key="5">
    <source>
        <dbReference type="SAM" id="Phobius"/>
    </source>
</evidence>
<name>A0ABP7D3E3_9MICC</name>
<feature type="domain" description="Histidine kinase/HSP90-like ATPase" evidence="6">
    <location>
        <begin position="360"/>
        <end position="449"/>
    </location>
</feature>
<reference evidence="9" key="1">
    <citation type="journal article" date="2019" name="Int. J. Syst. Evol. Microbiol.">
        <title>The Global Catalogue of Microorganisms (GCM) 10K type strain sequencing project: providing services to taxonomists for standard genome sequencing and annotation.</title>
        <authorList>
            <consortium name="The Broad Institute Genomics Platform"/>
            <consortium name="The Broad Institute Genome Sequencing Center for Infectious Disease"/>
            <person name="Wu L."/>
            <person name="Ma J."/>
        </authorList>
    </citation>
    <scope>NUCLEOTIDE SEQUENCE [LARGE SCALE GENOMIC DNA]</scope>
    <source>
        <strain evidence="9">JCM 16961</strain>
    </source>
</reference>
<organism evidence="8 9">
    <name type="scientific">Zhihengliuella alba</name>
    <dbReference type="NCBI Taxonomy" id="547018"/>
    <lineage>
        <taxon>Bacteria</taxon>
        <taxon>Bacillati</taxon>
        <taxon>Actinomycetota</taxon>
        <taxon>Actinomycetes</taxon>
        <taxon>Micrococcales</taxon>
        <taxon>Micrococcaceae</taxon>
        <taxon>Zhihengliuella</taxon>
    </lineage>
</organism>
<keyword evidence="5" id="KW-0472">Membrane</keyword>
<dbReference type="Proteomes" id="UP001501536">
    <property type="component" value="Unassembled WGS sequence"/>
</dbReference>
<feature type="region of interest" description="Disordered" evidence="4">
    <location>
        <begin position="448"/>
        <end position="491"/>
    </location>
</feature>
<accession>A0ABP7D3E3</accession>
<dbReference type="Pfam" id="PF02518">
    <property type="entry name" value="HATPase_c"/>
    <property type="match status" value="1"/>
</dbReference>
<dbReference type="Pfam" id="PF04024">
    <property type="entry name" value="PspC"/>
    <property type="match status" value="1"/>
</dbReference>
<comment type="caution">
    <text evidence="8">The sequence shown here is derived from an EMBL/GenBank/DDBJ whole genome shotgun (WGS) entry which is preliminary data.</text>
</comment>
<feature type="transmembrane region" description="Helical" evidence="5">
    <location>
        <begin position="230"/>
        <end position="254"/>
    </location>
</feature>
<dbReference type="EMBL" id="BAABCJ010000001">
    <property type="protein sequence ID" value="GAA3698602.1"/>
    <property type="molecule type" value="Genomic_DNA"/>
</dbReference>
<keyword evidence="2" id="KW-0418">Kinase</keyword>
<evidence type="ECO:0000313" key="9">
    <source>
        <dbReference type="Proteomes" id="UP001501536"/>
    </source>
</evidence>
<feature type="transmembrane region" description="Helical" evidence="5">
    <location>
        <begin position="120"/>
        <end position="140"/>
    </location>
</feature>